<evidence type="ECO:0000313" key="2">
    <source>
        <dbReference type="Proteomes" id="UP000024635"/>
    </source>
</evidence>
<dbReference type="Proteomes" id="UP000024635">
    <property type="component" value="Unassembled WGS sequence"/>
</dbReference>
<dbReference type="AlphaFoldDB" id="A0A016TUC3"/>
<evidence type="ECO:0000313" key="1">
    <source>
        <dbReference type="EMBL" id="EYC06405.1"/>
    </source>
</evidence>
<comment type="caution">
    <text evidence="1">The sequence shown here is derived from an EMBL/GenBank/DDBJ whole genome shotgun (WGS) entry which is preliminary data.</text>
</comment>
<name>A0A016TUC3_9BILA</name>
<proteinExistence type="predicted"/>
<sequence length="79" mass="8552">MYLGSGPATSTDAVHDGTLLLDLTGIVLGIRWILPTVHYDARPAEDRGDILDQKYWLGLVPAGKSSSLYASVLQRVPQT</sequence>
<reference evidence="2" key="1">
    <citation type="journal article" date="2015" name="Nat. Genet.">
        <title>The genome and transcriptome of the zoonotic hookworm Ancylostoma ceylanicum identify infection-specific gene families.</title>
        <authorList>
            <person name="Schwarz E.M."/>
            <person name="Hu Y."/>
            <person name="Antoshechkin I."/>
            <person name="Miller M.M."/>
            <person name="Sternberg P.W."/>
            <person name="Aroian R.V."/>
        </authorList>
    </citation>
    <scope>NUCLEOTIDE SEQUENCE</scope>
    <source>
        <strain evidence="2">HY135</strain>
    </source>
</reference>
<accession>A0A016TUC3</accession>
<gene>
    <name evidence="1" type="primary">Acey_s0076.g1041</name>
    <name evidence="1" type="ORF">Y032_0076g1041</name>
</gene>
<organism evidence="1 2">
    <name type="scientific">Ancylostoma ceylanicum</name>
    <dbReference type="NCBI Taxonomy" id="53326"/>
    <lineage>
        <taxon>Eukaryota</taxon>
        <taxon>Metazoa</taxon>
        <taxon>Ecdysozoa</taxon>
        <taxon>Nematoda</taxon>
        <taxon>Chromadorea</taxon>
        <taxon>Rhabditida</taxon>
        <taxon>Rhabditina</taxon>
        <taxon>Rhabditomorpha</taxon>
        <taxon>Strongyloidea</taxon>
        <taxon>Ancylostomatidae</taxon>
        <taxon>Ancylostomatinae</taxon>
        <taxon>Ancylostoma</taxon>
    </lineage>
</organism>
<protein>
    <submittedName>
        <fullName evidence="1">Uncharacterized protein</fullName>
    </submittedName>
</protein>
<dbReference type="EMBL" id="JARK01001412">
    <property type="protein sequence ID" value="EYC06405.1"/>
    <property type="molecule type" value="Genomic_DNA"/>
</dbReference>
<keyword evidence="2" id="KW-1185">Reference proteome</keyword>